<protein>
    <recommendedName>
        <fullName evidence="3">Gene transfer agent family protein</fullName>
    </recommendedName>
</protein>
<dbReference type="EMBL" id="JAHVJA010000008">
    <property type="protein sequence ID" value="MBY6141122.1"/>
    <property type="molecule type" value="Genomic_DNA"/>
</dbReference>
<name>A0ABS7NIU8_9RHOB</name>
<comment type="caution">
    <text evidence="1">The sequence shown here is derived from an EMBL/GenBank/DDBJ whole genome shotgun (WGS) entry which is preliminary data.</text>
</comment>
<evidence type="ECO:0000313" key="2">
    <source>
        <dbReference type="Proteomes" id="UP000766629"/>
    </source>
</evidence>
<gene>
    <name evidence="1" type="ORF">KUV26_16925</name>
</gene>
<evidence type="ECO:0008006" key="3">
    <source>
        <dbReference type="Google" id="ProtNLM"/>
    </source>
</evidence>
<reference evidence="1 2" key="1">
    <citation type="submission" date="2021-06" db="EMBL/GenBank/DDBJ databases">
        <title>50 bacteria genomes isolated from Dapeng, Shenzhen, China.</title>
        <authorList>
            <person name="Zheng W."/>
            <person name="Yu S."/>
            <person name="Huang Y."/>
        </authorList>
    </citation>
    <scope>NUCLEOTIDE SEQUENCE [LARGE SCALE GENOMIC DNA]</scope>
    <source>
        <strain evidence="1 2">DP1N14-2</strain>
    </source>
</reference>
<accession>A0ABS7NIU8</accession>
<proteinExistence type="predicted"/>
<organism evidence="1 2">
    <name type="scientific">Leisingera daeponensis</name>
    <dbReference type="NCBI Taxonomy" id="405746"/>
    <lineage>
        <taxon>Bacteria</taxon>
        <taxon>Pseudomonadati</taxon>
        <taxon>Pseudomonadota</taxon>
        <taxon>Alphaproteobacteria</taxon>
        <taxon>Rhodobacterales</taxon>
        <taxon>Roseobacteraceae</taxon>
        <taxon>Leisingera</taxon>
    </lineage>
</organism>
<dbReference type="RefSeq" id="WP_222509203.1">
    <property type="nucleotide sequence ID" value="NZ_JAHVJA010000008.1"/>
</dbReference>
<dbReference type="Proteomes" id="UP000766629">
    <property type="component" value="Unassembled WGS sequence"/>
</dbReference>
<keyword evidence="2" id="KW-1185">Reference proteome</keyword>
<evidence type="ECO:0000313" key="1">
    <source>
        <dbReference type="EMBL" id="MBY6141122.1"/>
    </source>
</evidence>
<sequence length="110" mass="12111">MANKVRGQIPADFEGEKINLILSTNSICELEDAAELAIDEFLEKFQPGAKVRMKDLRLLFWALMLDERPAATVKDAGKLIDGLRGDHDRIMTEAILAAFPDAQEGGEPGK</sequence>